<keyword evidence="1" id="KW-0414">Isoprene biosynthesis</keyword>
<dbReference type="Gene3D" id="3.40.47.10">
    <property type="match status" value="1"/>
</dbReference>
<organism evidence="4">
    <name type="scientific">uncultured marine thaumarchaeote KM3_87_H02</name>
    <dbReference type="NCBI Taxonomy" id="1456331"/>
    <lineage>
        <taxon>Archaea</taxon>
        <taxon>Nitrososphaerota</taxon>
        <taxon>environmental samples</taxon>
    </lineage>
</organism>
<gene>
    <name evidence="4" type="primary">atoB</name>
</gene>
<dbReference type="Pfam" id="PF22691">
    <property type="entry name" value="Thiolase_C_1"/>
    <property type="match status" value="1"/>
</dbReference>
<feature type="domain" description="Thiolase C-terminal" evidence="3">
    <location>
        <begin position="230"/>
        <end position="367"/>
    </location>
</feature>
<feature type="domain" description="Thiolase N-terminal" evidence="2">
    <location>
        <begin position="5"/>
        <end position="167"/>
    </location>
</feature>
<dbReference type="EC" id="2.3.1.9" evidence="4"/>
<dbReference type="InterPro" id="IPR016039">
    <property type="entry name" value="Thiolase-like"/>
</dbReference>
<dbReference type="GO" id="GO:0008299">
    <property type="term" value="P:isoprenoid biosynthetic process"/>
    <property type="evidence" value="ECO:0007669"/>
    <property type="project" value="UniProtKB-KW"/>
</dbReference>
<dbReference type="InterPro" id="IPR002155">
    <property type="entry name" value="Thiolase"/>
</dbReference>
<dbReference type="PIRSF" id="PIRSF000429">
    <property type="entry name" value="Ac-CoA_Ac_transf"/>
    <property type="match status" value="1"/>
</dbReference>
<name>A0A075HU47_9ARCH</name>
<evidence type="ECO:0000259" key="2">
    <source>
        <dbReference type="Pfam" id="PF00108"/>
    </source>
</evidence>
<evidence type="ECO:0000313" key="4">
    <source>
        <dbReference type="EMBL" id="AIF19891.1"/>
    </source>
</evidence>
<dbReference type="PANTHER" id="PTHR42870:SF6">
    <property type="entry name" value="ACETYL-COA C-ACYLTRANSFERASE"/>
    <property type="match status" value="1"/>
</dbReference>
<dbReference type="CDD" id="cd00829">
    <property type="entry name" value="SCP-x_thiolase"/>
    <property type="match status" value="1"/>
</dbReference>
<dbReference type="SUPFAM" id="SSF53901">
    <property type="entry name" value="Thiolase-like"/>
    <property type="match status" value="2"/>
</dbReference>
<dbReference type="GO" id="GO:0003985">
    <property type="term" value="F:acetyl-CoA C-acetyltransferase activity"/>
    <property type="evidence" value="ECO:0007669"/>
    <property type="project" value="UniProtKB-EC"/>
</dbReference>
<dbReference type="EMBL" id="KF901150">
    <property type="protein sequence ID" value="AIF19891.1"/>
    <property type="molecule type" value="Genomic_DNA"/>
</dbReference>
<keyword evidence="4" id="KW-0808">Transferase</keyword>
<dbReference type="AlphaFoldDB" id="A0A075HU47"/>
<dbReference type="InterPro" id="IPR020616">
    <property type="entry name" value="Thiolase_N"/>
</dbReference>
<proteinExistence type="predicted"/>
<protein>
    <submittedName>
        <fullName evidence="4">Propanoyl-CoA C-acyltransferase (AtoB)</fullName>
        <ecNumber evidence="4">2.3.1.9</ecNumber>
    </submittedName>
</protein>
<evidence type="ECO:0000259" key="3">
    <source>
        <dbReference type="Pfam" id="PF22691"/>
    </source>
</evidence>
<dbReference type="InterPro" id="IPR055140">
    <property type="entry name" value="Thiolase_C_2"/>
</dbReference>
<keyword evidence="4" id="KW-0012">Acyltransferase</keyword>
<dbReference type="Pfam" id="PF00108">
    <property type="entry name" value="Thiolase_N"/>
    <property type="match status" value="1"/>
</dbReference>
<dbReference type="PANTHER" id="PTHR42870">
    <property type="entry name" value="ACETYL-COA C-ACETYLTRANSFERASE"/>
    <property type="match status" value="1"/>
</dbReference>
<sequence length="368" mass="39710">MRKVAVVGSGSSNFTKEEITVETLLLESTKQVFDTTRNLSQNLVDGVIVSTNDNSKYLSAILSELTGIKPKIAHTVEHLCSSGSNAVISAYSYIASGLADVILVSGADKINNPGQVLEWDKTRGEFNHPIFWGSMLTKSHKRKFDTSDEELAIVSAKNHKQAIDNPNAYSHKPYTISEIMNSKSVTDDLRILDCSYPCSGSTSVLLASENVASKFSDQPVWISGIGQKTNSASFAKNELTQLTTSAIASRDAYKMAKTSATHIDVAEIHDAFTVCELMAVKDLGFSENISGADYVRNLFHTENRKINPRGGLIGAGHPLGATGIAQIMEITLQLQNKAKKRQVDGANKGLIHNMSAAATSSTVLILES</sequence>
<reference evidence="4" key="1">
    <citation type="journal article" date="2014" name="Genome Biol. Evol.">
        <title>Pangenome evidence for extensive interdomain horizontal transfer affecting lineage core and shell genes in uncultured planktonic thaumarchaeota and euryarchaeota.</title>
        <authorList>
            <person name="Deschamps P."/>
            <person name="Zivanovic Y."/>
            <person name="Moreira D."/>
            <person name="Rodriguez-Valera F."/>
            <person name="Lopez-Garcia P."/>
        </authorList>
    </citation>
    <scope>NUCLEOTIDE SEQUENCE</scope>
</reference>
<accession>A0A075HU47</accession>
<evidence type="ECO:0000256" key="1">
    <source>
        <dbReference type="ARBA" id="ARBA00023229"/>
    </source>
</evidence>